<dbReference type="Proteomes" id="UP001224890">
    <property type="component" value="Unassembled WGS sequence"/>
</dbReference>
<dbReference type="Pfam" id="PF11374">
    <property type="entry name" value="DUF3176"/>
    <property type="match status" value="1"/>
</dbReference>
<evidence type="ECO:0000313" key="2">
    <source>
        <dbReference type="EMBL" id="KAK1676022.1"/>
    </source>
</evidence>
<accession>A0AAJ0AP91</accession>
<feature type="region of interest" description="Disordered" evidence="1">
    <location>
        <begin position="12"/>
        <end position="33"/>
    </location>
</feature>
<sequence length="111" mass="11992">MWPLTHVKGAYRAHGHRHHASATRKSPSPGTAFWDQNQHPVSTLSTISRSALVVGVSAAVSQRQWIRLRRGIHPLAGLEMHDSASRGPWGSMSLLSRAGGKSSFGSAMRGD</sequence>
<protein>
    <submittedName>
        <fullName evidence="2">Uncharacterized protein</fullName>
    </submittedName>
</protein>
<gene>
    <name evidence="2" type="ORF">BDP55DRAFT_662946</name>
</gene>
<proteinExistence type="predicted"/>
<reference evidence="2" key="1">
    <citation type="submission" date="2021-06" db="EMBL/GenBank/DDBJ databases">
        <title>Comparative genomics, transcriptomics and evolutionary studies reveal genomic signatures of adaptation to plant cell wall in hemibiotrophic fungi.</title>
        <authorList>
            <consortium name="DOE Joint Genome Institute"/>
            <person name="Baroncelli R."/>
            <person name="Diaz J.F."/>
            <person name="Benocci T."/>
            <person name="Peng M."/>
            <person name="Battaglia E."/>
            <person name="Haridas S."/>
            <person name="Andreopoulos W."/>
            <person name="Labutti K."/>
            <person name="Pangilinan J."/>
            <person name="Floch G.L."/>
            <person name="Makela M.R."/>
            <person name="Henrissat B."/>
            <person name="Grigoriev I.V."/>
            <person name="Crouch J.A."/>
            <person name="De Vries R.P."/>
            <person name="Sukno S.A."/>
            <person name="Thon M.R."/>
        </authorList>
    </citation>
    <scope>NUCLEOTIDE SEQUENCE</scope>
    <source>
        <strain evidence="2">CBS 193.32</strain>
    </source>
</reference>
<dbReference type="PANTHER" id="PTHR35394:SF6">
    <property type="entry name" value="DUF3176 DOMAIN-CONTAINING PROTEIN"/>
    <property type="match status" value="1"/>
</dbReference>
<organism evidence="2 3">
    <name type="scientific">Colletotrichum godetiae</name>
    <dbReference type="NCBI Taxonomy" id="1209918"/>
    <lineage>
        <taxon>Eukaryota</taxon>
        <taxon>Fungi</taxon>
        <taxon>Dikarya</taxon>
        <taxon>Ascomycota</taxon>
        <taxon>Pezizomycotina</taxon>
        <taxon>Sordariomycetes</taxon>
        <taxon>Hypocreomycetidae</taxon>
        <taxon>Glomerellales</taxon>
        <taxon>Glomerellaceae</taxon>
        <taxon>Colletotrichum</taxon>
        <taxon>Colletotrichum acutatum species complex</taxon>
    </lineage>
</organism>
<dbReference type="GeneID" id="85459367"/>
<feature type="compositionally biased region" description="Polar residues" evidence="1">
    <location>
        <begin position="23"/>
        <end position="33"/>
    </location>
</feature>
<feature type="region of interest" description="Disordered" evidence="1">
    <location>
        <begin position="79"/>
        <end position="111"/>
    </location>
</feature>
<name>A0AAJ0AP91_9PEZI</name>
<comment type="caution">
    <text evidence="2">The sequence shown here is derived from an EMBL/GenBank/DDBJ whole genome shotgun (WGS) entry which is preliminary data.</text>
</comment>
<dbReference type="AlphaFoldDB" id="A0AAJ0AP91"/>
<keyword evidence="3" id="KW-1185">Reference proteome</keyword>
<feature type="compositionally biased region" description="Basic residues" evidence="1">
    <location>
        <begin position="12"/>
        <end position="22"/>
    </location>
</feature>
<dbReference type="EMBL" id="JAHMHR010000019">
    <property type="protein sequence ID" value="KAK1676022.1"/>
    <property type="molecule type" value="Genomic_DNA"/>
</dbReference>
<dbReference type="InterPro" id="IPR021514">
    <property type="entry name" value="DUF3176"/>
</dbReference>
<dbReference type="RefSeq" id="XP_060430025.1">
    <property type="nucleotide sequence ID" value="XM_060574841.1"/>
</dbReference>
<evidence type="ECO:0000313" key="3">
    <source>
        <dbReference type="Proteomes" id="UP001224890"/>
    </source>
</evidence>
<dbReference type="PANTHER" id="PTHR35394">
    <property type="entry name" value="DUF3176 DOMAIN-CONTAINING PROTEIN"/>
    <property type="match status" value="1"/>
</dbReference>
<evidence type="ECO:0000256" key="1">
    <source>
        <dbReference type="SAM" id="MobiDB-lite"/>
    </source>
</evidence>